<keyword evidence="1" id="KW-0596">Phosphopantetheine</keyword>
<evidence type="ECO:0000313" key="3">
    <source>
        <dbReference type="EMBL" id="KAJ5607968.1"/>
    </source>
</evidence>
<evidence type="ECO:0000256" key="1">
    <source>
        <dbReference type="ARBA" id="ARBA00022450"/>
    </source>
</evidence>
<reference evidence="3" key="2">
    <citation type="submission" date="2023-01" db="EMBL/GenBank/DDBJ databases">
        <authorList>
            <person name="Petersen C."/>
        </authorList>
    </citation>
    <scope>NUCLEOTIDE SEQUENCE</scope>
    <source>
        <strain evidence="3">IBT 12815</strain>
    </source>
</reference>
<keyword evidence="4" id="KW-1185">Reference proteome</keyword>
<protein>
    <submittedName>
        <fullName evidence="3">Uncharacterized protein</fullName>
    </submittedName>
</protein>
<dbReference type="Gene3D" id="3.40.50.720">
    <property type="entry name" value="NAD(P)-binding Rossmann-like Domain"/>
    <property type="match status" value="1"/>
</dbReference>
<dbReference type="EMBL" id="JAQJAE010000002">
    <property type="protein sequence ID" value="KAJ5607968.1"/>
    <property type="molecule type" value="Genomic_DNA"/>
</dbReference>
<dbReference type="PANTHER" id="PTHR43439">
    <property type="entry name" value="PHENYLACETATE-COENZYME A LIGASE"/>
    <property type="match status" value="1"/>
</dbReference>
<organism evidence="3 4">
    <name type="scientific">Penicillium hordei</name>
    <dbReference type="NCBI Taxonomy" id="40994"/>
    <lineage>
        <taxon>Eukaryota</taxon>
        <taxon>Fungi</taxon>
        <taxon>Dikarya</taxon>
        <taxon>Ascomycota</taxon>
        <taxon>Pezizomycotina</taxon>
        <taxon>Eurotiomycetes</taxon>
        <taxon>Eurotiomycetidae</taxon>
        <taxon>Eurotiales</taxon>
        <taxon>Aspergillaceae</taxon>
        <taxon>Penicillium</taxon>
    </lineage>
</organism>
<gene>
    <name evidence="3" type="ORF">N7537_004587</name>
</gene>
<accession>A0AAD6EBJ6</accession>
<dbReference type="GeneID" id="81585886"/>
<dbReference type="RefSeq" id="XP_056755392.1">
    <property type="nucleotide sequence ID" value="XM_056895644.1"/>
</dbReference>
<evidence type="ECO:0000313" key="4">
    <source>
        <dbReference type="Proteomes" id="UP001213799"/>
    </source>
</evidence>
<dbReference type="PANTHER" id="PTHR43439:SF2">
    <property type="entry name" value="ENZYME, PUTATIVE (JCVI)-RELATED"/>
    <property type="match status" value="1"/>
</dbReference>
<name>A0AAD6EBJ6_9EURO</name>
<dbReference type="Proteomes" id="UP001213799">
    <property type="component" value="Unassembled WGS sequence"/>
</dbReference>
<comment type="caution">
    <text evidence="3">The sequence shown here is derived from an EMBL/GenBank/DDBJ whole genome shotgun (WGS) entry which is preliminary data.</text>
</comment>
<reference evidence="3" key="1">
    <citation type="journal article" date="2023" name="IMA Fungus">
        <title>Comparative genomic study of the Penicillium genus elucidates a diverse pangenome and 15 lateral gene transfer events.</title>
        <authorList>
            <person name="Petersen C."/>
            <person name="Sorensen T."/>
            <person name="Nielsen M.R."/>
            <person name="Sondergaard T.E."/>
            <person name="Sorensen J.L."/>
            <person name="Fitzpatrick D.A."/>
            <person name="Frisvad J.C."/>
            <person name="Nielsen K.L."/>
        </authorList>
    </citation>
    <scope>NUCLEOTIDE SEQUENCE</scope>
    <source>
        <strain evidence="3">IBT 12815</strain>
    </source>
</reference>
<dbReference type="AlphaFoldDB" id="A0AAD6EBJ6"/>
<dbReference type="InterPro" id="IPR051414">
    <property type="entry name" value="Adenylate-forming_Reductase"/>
</dbReference>
<proteinExistence type="predicted"/>
<keyword evidence="2" id="KW-0597">Phosphoprotein</keyword>
<sequence>MVYTLYTHLENHYRKIKEWLPTLIETSKPLQKIPAALEGHDAVDWVPVDVTAQSLIELTLSRLEDDLTKNQLFDCFNIVNPQIVQWNDLVRTVSDFYQRQGCAMEVVEYNHWLSALKQIDPISENIAKYPGIKLAELYEDMKQLENRKVHLATDRSVLKSSSLANLQPLDGPLVERWLERWAF</sequence>
<evidence type="ECO:0000256" key="2">
    <source>
        <dbReference type="ARBA" id="ARBA00022553"/>
    </source>
</evidence>